<dbReference type="AlphaFoldDB" id="A0A1I3L243"/>
<dbReference type="Proteomes" id="UP000199025">
    <property type="component" value="Unassembled WGS sequence"/>
</dbReference>
<organism evidence="2 3">
    <name type="scientific">Amycolatopsis sacchari</name>
    <dbReference type="NCBI Taxonomy" id="115433"/>
    <lineage>
        <taxon>Bacteria</taxon>
        <taxon>Bacillati</taxon>
        <taxon>Actinomycetota</taxon>
        <taxon>Actinomycetes</taxon>
        <taxon>Pseudonocardiales</taxon>
        <taxon>Pseudonocardiaceae</taxon>
        <taxon>Amycolatopsis</taxon>
    </lineage>
</organism>
<accession>A0A1I3L243</accession>
<evidence type="ECO:0000256" key="1">
    <source>
        <dbReference type="SAM" id="MobiDB-lite"/>
    </source>
</evidence>
<evidence type="ECO:0000313" key="3">
    <source>
        <dbReference type="Proteomes" id="UP000199025"/>
    </source>
</evidence>
<sequence length="49" mass="5123">MFSSGGGRGVNRAPGDPSDPAMRSTRMDGFVLTHAVERVDLPATLAAHL</sequence>
<proteinExistence type="predicted"/>
<keyword evidence="3" id="KW-1185">Reference proteome</keyword>
<dbReference type="EMBL" id="FORP01000001">
    <property type="protein sequence ID" value="SFI78790.1"/>
    <property type="molecule type" value="Genomic_DNA"/>
</dbReference>
<gene>
    <name evidence="2" type="ORF">SAMN05421835_101787</name>
</gene>
<evidence type="ECO:0000313" key="2">
    <source>
        <dbReference type="EMBL" id="SFI78790.1"/>
    </source>
</evidence>
<name>A0A1I3L243_9PSEU</name>
<dbReference type="STRING" id="115433.SAMN05421835_101787"/>
<reference evidence="2 3" key="1">
    <citation type="submission" date="2016-10" db="EMBL/GenBank/DDBJ databases">
        <authorList>
            <person name="de Groot N.N."/>
        </authorList>
    </citation>
    <scope>NUCLEOTIDE SEQUENCE [LARGE SCALE GENOMIC DNA]</scope>
    <source>
        <strain evidence="2 3">DSM 44468</strain>
    </source>
</reference>
<protein>
    <submittedName>
        <fullName evidence="2">Uncharacterized protein</fullName>
    </submittedName>
</protein>
<feature type="region of interest" description="Disordered" evidence="1">
    <location>
        <begin position="1"/>
        <end position="24"/>
    </location>
</feature>